<accession>A0A420YE84</accession>
<dbReference type="Gene3D" id="3.40.50.300">
    <property type="entry name" value="P-loop containing nucleotide triphosphate hydrolases"/>
    <property type="match status" value="1"/>
</dbReference>
<keyword evidence="2" id="KW-1185">Reference proteome</keyword>
<dbReference type="EMBL" id="QVQW01000015">
    <property type="protein sequence ID" value="RKU46232.1"/>
    <property type="molecule type" value="Genomic_DNA"/>
</dbReference>
<dbReference type="OrthoDB" id="2316594at2759"/>
<reference evidence="1 2" key="1">
    <citation type="submission" date="2018-08" db="EMBL/GenBank/DDBJ databases">
        <title>Draft genome of the lignicolous fungus Coniochaeta pulveracea.</title>
        <authorList>
            <person name="Borstlap C.J."/>
            <person name="De Witt R.N."/>
            <person name="Botha A."/>
            <person name="Volschenk H."/>
        </authorList>
    </citation>
    <scope>NUCLEOTIDE SEQUENCE [LARGE SCALE GENOMIC DNA]</scope>
    <source>
        <strain evidence="1 2">CAB683</strain>
    </source>
</reference>
<sequence length="198" mass="21389">MACSLFNICLSLFLERDSGIGRVVALDEAHKYMNDEESSGSQALTNSLLETIRLQRHLGTRVIISTQEPSISPKLLDLCSVTVVHRFSSPDWLDTLHRHLAGASRTARLLEETSDTSELDVRTLHISPANPLAELFSNVVNLQVGEALLFAPSAAVGRSSDGTLVADSSGVIRLGTGIIKIRVRTRITTDGGRSVLAN</sequence>
<organism evidence="1 2">
    <name type="scientific">Coniochaeta pulveracea</name>
    <dbReference type="NCBI Taxonomy" id="177199"/>
    <lineage>
        <taxon>Eukaryota</taxon>
        <taxon>Fungi</taxon>
        <taxon>Dikarya</taxon>
        <taxon>Ascomycota</taxon>
        <taxon>Pezizomycotina</taxon>
        <taxon>Sordariomycetes</taxon>
        <taxon>Sordariomycetidae</taxon>
        <taxon>Coniochaetales</taxon>
        <taxon>Coniochaetaceae</taxon>
        <taxon>Coniochaeta</taxon>
    </lineage>
</organism>
<gene>
    <name evidence="1" type="ORF">DL546_004807</name>
</gene>
<dbReference type="Proteomes" id="UP000275385">
    <property type="component" value="Unassembled WGS sequence"/>
</dbReference>
<name>A0A420YE84_9PEZI</name>
<dbReference type="AlphaFoldDB" id="A0A420YE84"/>
<dbReference type="InterPro" id="IPR027417">
    <property type="entry name" value="P-loop_NTPase"/>
</dbReference>
<comment type="caution">
    <text evidence="1">The sequence shown here is derived from an EMBL/GenBank/DDBJ whole genome shotgun (WGS) entry which is preliminary data.</text>
</comment>
<protein>
    <recommendedName>
        <fullName evidence="3">Zona occludens toxin N-terminal domain-containing protein</fullName>
    </recommendedName>
</protein>
<proteinExistence type="predicted"/>
<dbReference type="STRING" id="177199.A0A420YE84"/>
<evidence type="ECO:0000313" key="2">
    <source>
        <dbReference type="Proteomes" id="UP000275385"/>
    </source>
</evidence>
<evidence type="ECO:0000313" key="1">
    <source>
        <dbReference type="EMBL" id="RKU46232.1"/>
    </source>
</evidence>
<evidence type="ECO:0008006" key="3">
    <source>
        <dbReference type="Google" id="ProtNLM"/>
    </source>
</evidence>
<dbReference type="SUPFAM" id="SSF52540">
    <property type="entry name" value="P-loop containing nucleoside triphosphate hydrolases"/>
    <property type="match status" value="1"/>
</dbReference>